<dbReference type="PANTHER" id="PTHR43133">
    <property type="entry name" value="RNA POLYMERASE ECF-TYPE SIGMA FACTO"/>
    <property type="match status" value="1"/>
</dbReference>
<dbReference type="NCBIfam" id="TIGR02937">
    <property type="entry name" value="sigma70-ECF"/>
    <property type="match status" value="1"/>
</dbReference>
<keyword evidence="2" id="KW-0805">Transcription regulation</keyword>
<feature type="domain" description="RNA polymerase sigma factor 70 region 4 type 2" evidence="6">
    <location>
        <begin position="146"/>
        <end position="190"/>
    </location>
</feature>
<evidence type="ECO:0000256" key="3">
    <source>
        <dbReference type="ARBA" id="ARBA00023082"/>
    </source>
</evidence>
<dbReference type="CDD" id="cd06171">
    <property type="entry name" value="Sigma70_r4"/>
    <property type="match status" value="1"/>
</dbReference>
<evidence type="ECO:0000313" key="8">
    <source>
        <dbReference type="Proteomes" id="UP000361836"/>
    </source>
</evidence>
<sequence>MPIRNRFILVSFSCLNLKHSVRSKRIYGEGLIENHYRHREVIMEEQTFRQAVEDHRDVVFRIALTYLRDRADADDVAQDVFLKLLKSDGHFESWEHLRRWLIRVTINECKSLFRKPWRRVEDIENLAESLSTAQDETKAVLSDVMRLPERFRIPIVLYYYLGFSTSEIAELLHVPAATVRTRLARGRSKLKFILEEGDREIQPNQAGLRVRPSR</sequence>
<accession>A0A5K1JDD1</accession>
<dbReference type="GO" id="GO:0003677">
    <property type="term" value="F:DNA binding"/>
    <property type="evidence" value="ECO:0007669"/>
    <property type="project" value="InterPro"/>
</dbReference>
<dbReference type="InterPro" id="IPR014284">
    <property type="entry name" value="RNA_pol_sigma-70_dom"/>
</dbReference>
<dbReference type="Pfam" id="PF04542">
    <property type="entry name" value="Sigma70_r2"/>
    <property type="match status" value="1"/>
</dbReference>
<reference evidence="7 8" key="1">
    <citation type="submission" date="2019-10" db="EMBL/GenBank/DDBJ databases">
        <authorList>
            <person name="Wolf R A."/>
        </authorList>
    </citation>
    <scope>NUCLEOTIDE SEQUENCE [LARGE SCALE GENOMIC DNA]</scope>
    <source>
        <strain evidence="7">Collinsella_aerofaciens_MC2</strain>
    </source>
</reference>
<dbReference type="Gene3D" id="1.10.1740.10">
    <property type="match status" value="1"/>
</dbReference>
<organism evidence="7 8">
    <name type="scientific">Collinsella aerofaciens</name>
    <dbReference type="NCBI Taxonomy" id="74426"/>
    <lineage>
        <taxon>Bacteria</taxon>
        <taxon>Bacillati</taxon>
        <taxon>Actinomycetota</taxon>
        <taxon>Coriobacteriia</taxon>
        <taxon>Coriobacteriales</taxon>
        <taxon>Coriobacteriaceae</taxon>
        <taxon>Collinsella</taxon>
    </lineage>
</organism>
<dbReference type="InterPro" id="IPR039425">
    <property type="entry name" value="RNA_pol_sigma-70-like"/>
</dbReference>
<dbReference type="Proteomes" id="UP000361836">
    <property type="component" value="Unassembled WGS sequence"/>
</dbReference>
<dbReference type="InterPro" id="IPR013324">
    <property type="entry name" value="RNA_pol_sigma_r3/r4-like"/>
</dbReference>
<dbReference type="InterPro" id="IPR013249">
    <property type="entry name" value="RNA_pol_sigma70_r4_t2"/>
</dbReference>
<dbReference type="Pfam" id="PF08281">
    <property type="entry name" value="Sigma70_r4_2"/>
    <property type="match status" value="1"/>
</dbReference>
<dbReference type="Gene3D" id="1.10.10.10">
    <property type="entry name" value="Winged helix-like DNA-binding domain superfamily/Winged helix DNA-binding domain"/>
    <property type="match status" value="1"/>
</dbReference>
<keyword evidence="4" id="KW-0804">Transcription</keyword>
<keyword evidence="8" id="KW-1185">Reference proteome</keyword>
<evidence type="ECO:0000256" key="2">
    <source>
        <dbReference type="ARBA" id="ARBA00023015"/>
    </source>
</evidence>
<gene>
    <name evidence="7" type="primary">sigR</name>
    <name evidence="7" type="ORF">KCJAJFAP_01006</name>
</gene>
<dbReference type="SUPFAM" id="SSF88946">
    <property type="entry name" value="Sigma2 domain of RNA polymerase sigma factors"/>
    <property type="match status" value="1"/>
</dbReference>
<dbReference type="PANTHER" id="PTHR43133:SF51">
    <property type="entry name" value="RNA POLYMERASE SIGMA FACTOR"/>
    <property type="match status" value="1"/>
</dbReference>
<evidence type="ECO:0000259" key="6">
    <source>
        <dbReference type="Pfam" id="PF08281"/>
    </source>
</evidence>
<dbReference type="InterPro" id="IPR007627">
    <property type="entry name" value="RNA_pol_sigma70_r2"/>
</dbReference>
<dbReference type="GO" id="GO:0006352">
    <property type="term" value="P:DNA-templated transcription initiation"/>
    <property type="evidence" value="ECO:0007669"/>
    <property type="project" value="InterPro"/>
</dbReference>
<evidence type="ECO:0000256" key="4">
    <source>
        <dbReference type="ARBA" id="ARBA00023163"/>
    </source>
</evidence>
<name>A0A5K1JDD1_9ACTN</name>
<evidence type="ECO:0000256" key="1">
    <source>
        <dbReference type="ARBA" id="ARBA00010641"/>
    </source>
</evidence>
<proteinExistence type="inferred from homology"/>
<protein>
    <submittedName>
        <fullName evidence="7">ECF RNA polymerase sigma factor SigR</fullName>
    </submittedName>
</protein>
<dbReference type="AlphaFoldDB" id="A0A5K1JDD1"/>
<dbReference type="InterPro" id="IPR013325">
    <property type="entry name" value="RNA_pol_sigma_r2"/>
</dbReference>
<evidence type="ECO:0000313" key="7">
    <source>
        <dbReference type="EMBL" id="VWM01795.1"/>
    </source>
</evidence>
<feature type="domain" description="RNA polymerase sigma-70 region 2" evidence="5">
    <location>
        <begin position="52"/>
        <end position="118"/>
    </location>
</feature>
<dbReference type="GO" id="GO:0016987">
    <property type="term" value="F:sigma factor activity"/>
    <property type="evidence" value="ECO:0007669"/>
    <property type="project" value="UniProtKB-KW"/>
</dbReference>
<comment type="similarity">
    <text evidence="1">Belongs to the sigma-70 factor family. ECF subfamily.</text>
</comment>
<dbReference type="InterPro" id="IPR036388">
    <property type="entry name" value="WH-like_DNA-bd_sf"/>
</dbReference>
<evidence type="ECO:0000259" key="5">
    <source>
        <dbReference type="Pfam" id="PF04542"/>
    </source>
</evidence>
<dbReference type="EMBL" id="CABWIE010000036">
    <property type="protein sequence ID" value="VWM01795.1"/>
    <property type="molecule type" value="Genomic_DNA"/>
</dbReference>
<dbReference type="SUPFAM" id="SSF88659">
    <property type="entry name" value="Sigma3 and sigma4 domains of RNA polymerase sigma factors"/>
    <property type="match status" value="1"/>
</dbReference>
<keyword evidence="3" id="KW-0731">Sigma factor</keyword>